<proteinExistence type="predicted"/>
<comment type="catalytic activity">
    <reaction evidence="7">
        <text>Preferential cleavage: (Ac)2-L-Lys-D-Ala-|-D-Ala. Also transpeptidation of peptidyl-alanyl moieties that are N-acyl substituents of D-alanine.</text>
        <dbReference type="EC" id="3.4.16.4"/>
    </reaction>
</comment>
<feature type="compositionally biased region" description="Gly residues" evidence="9">
    <location>
        <begin position="62"/>
        <end position="71"/>
    </location>
</feature>
<feature type="compositionally biased region" description="Acidic residues" evidence="9">
    <location>
        <begin position="279"/>
        <end position="288"/>
    </location>
</feature>
<feature type="transmembrane region" description="Helical" evidence="10">
    <location>
        <begin position="305"/>
        <end position="328"/>
    </location>
</feature>
<feature type="domain" description="Glycosyl transferase family 51" evidence="12">
    <location>
        <begin position="352"/>
        <end position="527"/>
    </location>
</feature>
<dbReference type="Pfam" id="PF00912">
    <property type="entry name" value="Transgly"/>
    <property type="match status" value="1"/>
</dbReference>
<feature type="compositionally biased region" description="Pro residues" evidence="9">
    <location>
        <begin position="133"/>
        <end position="163"/>
    </location>
</feature>
<dbReference type="InterPro" id="IPR023346">
    <property type="entry name" value="Lysozyme-like_dom_sf"/>
</dbReference>
<feature type="compositionally biased region" description="Low complexity" evidence="9">
    <location>
        <begin position="83"/>
        <end position="92"/>
    </location>
</feature>
<evidence type="ECO:0000259" key="11">
    <source>
        <dbReference type="Pfam" id="PF00905"/>
    </source>
</evidence>
<keyword evidence="10" id="KW-1133">Transmembrane helix</keyword>
<reference evidence="13 14" key="1">
    <citation type="submission" date="2021-04" db="EMBL/GenBank/DDBJ databases">
        <title>Whole-genome sequencing of Saccharopolyspora endophytica KCTC 19397.</title>
        <authorList>
            <person name="Ay H."/>
            <person name="Saygin H."/>
            <person name="Sahin N."/>
        </authorList>
    </citation>
    <scope>NUCLEOTIDE SEQUENCE [LARGE SCALE GENOMIC DNA]</scope>
    <source>
        <strain evidence="13 14">KCTC 19397</strain>
    </source>
</reference>
<evidence type="ECO:0000256" key="10">
    <source>
        <dbReference type="SAM" id="Phobius"/>
    </source>
</evidence>
<evidence type="ECO:0000256" key="5">
    <source>
        <dbReference type="ARBA" id="ARBA00022801"/>
    </source>
</evidence>
<evidence type="ECO:0000256" key="4">
    <source>
        <dbReference type="ARBA" id="ARBA00022679"/>
    </source>
</evidence>
<organism evidence="13 14">
    <name type="scientific">Saccharopolyspora endophytica</name>
    <dbReference type="NCBI Taxonomy" id="543886"/>
    <lineage>
        <taxon>Bacteria</taxon>
        <taxon>Bacillati</taxon>
        <taxon>Actinomycetota</taxon>
        <taxon>Actinomycetes</taxon>
        <taxon>Pseudonocardiales</taxon>
        <taxon>Pseudonocardiaceae</taxon>
        <taxon>Saccharopolyspora</taxon>
    </lineage>
</organism>
<evidence type="ECO:0000256" key="2">
    <source>
        <dbReference type="ARBA" id="ARBA00022670"/>
    </source>
</evidence>
<keyword evidence="14" id="KW-1185">Reference proteome</keyword>
<dbReference type="RefSeq" id="WP_210968076.1">
    <property type="nucleotide sequence ID" value="NZ_JAGPXE010000001.1"/>
</dbReference>
<dbReference type="Gene3D" id="1.10.3810.10">
    <property type="entry name" value="Biosynthetic peptidoglycan transglycosylase-like"/>
    <property type="match status" value="1"/>
</dbReference>
<evidence type="ECO:0000256" key="7">
    <source>
        <dbReference type="ARBA" id="ARBA00034000"/>
    </source>
</evidence>
<dbReference type="InterPro" id="IPR012338">
    <property type="entry name" value="Beta-lactam/transpept-like"/>
</dbReference>
<dbReference type="InterPro" id="IPR001460">
    <property type="entry name" value="PCN-bd_Tpept"/>
</dbReference>
<feature type="region of interest" description="Disordered" evidence="9">
    <location>
        <begin position="938"/>
        <end position="1014"/>
    </location>
</feature>
<keyword evidence="6" id="KW-0511">Multifunctional enzyme</keyword>
<sequence length="1014" mass="106429">MNDERDDHAKGRHSRHPNPDGRPTPPPPQNPGQPGGQAGPPQRPAGGPPPPPPGGPAWPGEQPGGRPGAGGQQPPPPPGRPGGQQPQWPGAEAPEETTGAWTPSFDDDSAPGSSPSPLTSKLNGEDDATSYSPSPPPPPPGRPGPPPAGQQPPAGRPAPPPGEAPTQNLPQTPSADRGAAGAAGAAGAGGAAAGAAGAAAGAAGAAAAGAAGAGAAAGAASAGAGVTREPNLLTHSDQATYNYYADDYDDDPYGDDDRFGDQQSGGAADVGSAGFPGRDDDEDPDDDMSAAQAKRAVLWRRIRRACYVGAAAAVIIPTLVFIYGYLFWEAPDEQKLLNMKQPITITYADDSPLATVSSDGSREVVRDLNQVSKPLRDATISAEDASFYTNPGFDFQGIARSVFFMFTGSGVGGGSTITQQFIKLDLELNKSDPDYVRKVKEIVLAFKITNERTKDDILLSYLNTAYYGRGANGITAAANAYFGKKPSEITPAEASVLAGMVQRPKGNDPREDLEQATTRFNYVLNQMVKNGFLPAGEREGLQLPETRGQNDWRIDRRLTPDQFKIKDQVLRELEEAGYDEDTLAREGFKIKTTIDPKAQKAAVEAATTQAENTLPDNIKTSLVAVEPKTGEVKAYYGGGGDVGGYDWAVAPTEPGSSFKPFAVLAGLHKGLGIGEFYDGSSPQTIAGTEFANAPNVACDVPTHCGVREAMTKSVNTVFVNMAARLGPPAIAEAAHTAGVPGEYKSGKGSTKTLQNANGQTQSGIALGMYPVKPIDMANAYATLANQGKSHTPHLVREITPREGPPIKIHNEPVKTLYDESESEAAKLAYNTIASMFDVADHAKRGLEGDRPVMSKTGTHQYLDTKDNATAWMIGATPQLSASVSMLASENGRNVPLEDNSGTSFYGGKYPAMVWQQFMNSYHKGLKVEQFKKTDTIGQFQDIPLPPPPTSSEPPSTSAPPPTMPSESQDQDPTTSREKPGDGQDCGGFFEPPCESETSSPGEPGDVAPTRRFGE</sequence>
<name>A0ABS5D840_9PSEU</name>
<keyword evidence="4" id="KW-0808">Transferase</keyword>
<dbReference type="Proteomes" id="UP000674084">
    <property type="component" value="Unassembled WGS sequence"/>
</dbReference>
<dbReference type="InterPro" id="IPR050396">
    <property type="entry name" value="Glycosyltr_51/Transpeptidase"/>
</dbReference>
<keyword evidence="3" id="KW-0328">Glycosyltransferase</keyword>
<dbReference type="InterPro" id="IPR036950">
    <property type="entry name" value="PBP_transglycosylase"/>
</dbReference>
<protein>
    <submittedName>
        <fullName evidence="13">Penicillin-binding protein</fullName>
    </submittedName>
</protein>
<evidence type="ECO:0000313" key="14">
    <source>
        <dbReference type="Proteomes" id="UP000674084"/>
    </source>
</evidence>
<dbReference type="EMBL" id="JAGPXE010000001">
    <property type="protein sequence ID" value="MBQ0922451.1"/>
    <property type="molecule type" value="Genomic_DNA"/>
</dbReference>
<evidence type="ECO:0000256" key="8">
    <source>
        <dbReference type="ARBA" id="ARBA00049902"/>
    </source>
</evidence>
<feature type="region of interest" description="Disordered" evidence="9">
    <location>
        <begin position="252"/>
        <end position="289"/>
    </location>
</feature>
<dbReference type="SUPFAM" id="SSF56601">
    <property type="entry name" value="beta-lactamase/transpeptidase-like"/>
    <property type="match status" value="1"/>
</dbReference>
<evidence type="ECO:0000313" key="13">
    <source>
        <dbReference type="EMBL" id="MBQ0922451.1"/>
    </source>
</evidence>
<feature type="compositionally biased region" description="Low complexity" evidence="9">
    <location>
        <begin position="193"/>
        <end position="207"/>
    </location>
</feature>
<dbReference type="Gene3D" id="3.40.710.10">
    <property type="entry name" value="DD-peptidase/beta-lactamase superfamily"/>
    <property type="match status" value="1"/>
</dbReference>
<comment type="caution">
    <text evidence="13">The sequence shown here is derived from an EMBL/GenBank/DDBJ whole genome shotgun (WGS) entry which is preliminary data.</text>
</comment>
<evidence type="ECO:0000259" key="12">
    <source>
        <dbReference type="Pfam" id="PF00912"/>
    </source>
</evidence>
<accession>A0ABS5D840</accession>
<evidence type="ECO:0000256" key="1">
    <source>
        <dbReference type="ARBA" id="ARBA00022645"/>
    </source>
</evidence>
<comment type="catalytic activity">
    <reaction evidence="8">
        <text>[GlcNAc-(1-&gt;4)-Mur2Ac(oyl-L-Ala-gamma-D-Glu-L-Lys-D-Ala-D-Ala)](n)-di-trans,octa-cis-undecaprenyl diphosphate + beta-D-GlcNAc-(1-&gt;4)-Mur2Ac(oyl-L-Ala-gamma-D-Glu-L-Lys-D-Ala-D-Ala)-di-trans,octa-cis-undecaprenyl diphosphate = [GlcNAc-(1-&gt;4)-Mur2Ac(oyl-L-Ala-gamma-D-Glu-L-Lys-D-Ala-D-Ala)](n+1)-di-trans,octa-cis-undecaprenyl diphosphate + di-trans,octa-cis-undecaprenyl diphosphate + H(+)</text>
        <dbReference type="Rhea" id="RHEA:23708"/>
        <dbReference type="Rhea" id="RHEA-COMP:9602"/>
        <dbReference type="Rhea" id="RHEA-COMP:9603"/>
        <dbReference type="ChEBI" id="CHEBI:15378"/>
        <dbReference type="ChEBI" id="CHEBI:58405"/>
        <dbReference type="ChEBI" id="CHEBI:60033"/>
        <dbReference type="ChEBI" id="CHEBI:78435"/>
        <dbReference type="EC" id="2.4.99.28"/>
    </reaction>
</comment>
<feature type="compositionally biased region" description="Pro residues" evidence="9">
    <location>
        <begin position="943"/>
        <end position="963"/>
    </location>
</feature>
<dbReference type="InterPro" id="IPR001264">
    <property type="entry name" value="Glyco_trans_51"/>
</dbReference>
<dbReference type="PANTHER" id="PTHR32282">
    <property type="entry name" value="BINDING PROTEIN TRANSPEPTIDASE, PUTATIVE-RELATED"/>
    <property type="match status" value="1"/>
</dbReference>
<gene>
    <name evidence="13" type="ORF">KBO27_00705</name>
</gene>
<keyword evidence="10" id="KW-0472">Membrane</keyword>
<feature type="compositionally biased region" description="Pro residues" evidence="9">
    <location>
        <begin position="41"/>
        <end position="56"/>
    </location>
</feature>
<evidence type="ECO:0000256" key="9">
    <source>
        <dbReference type="SAM" id="MobiDB-lite"/>
    </source>
</evidence>
<keyword evidence="5" id="KW-0378">Hydrolase</keyword>
<evidence type="ECO:0000256" key="6">
    <source>
        <dbReference type="ARBA" id="ARBA00023268"/>
    </source>
</evidence>
<dbReference type="SUPFAM" id="SSF53955">
    <property type="entry name" value="Lysozyme-like"/>
    <property type="match status" value="1"/>
</dbReference>
<keyword evidence="1" id="KW-0121">Carboxypeptidase</keyword>
<feature type="compositionally biased region" description="Pro residues" evidence="9">
    <location>
        <begin position="20"/>
        <end position="31"/>
    </location>
</feature>
<feature type="region of interest" description="Disordered" evidence="9">
    <location>
        <begin position="1"/>
        <end position="207"/>
    </location>
</feature>
<dbReference type="Pfam" id="PF00905">
    <property type="entry name" value="Transpeptidase"/>
    <property type="match status" value="1"/>
</dbReference>
<feature type="domain" description="Penicillin-binding protein transpeptidase" evidence="11">
    <location>
        <begin position="621"/>
        <end position="886"/>
    </location>
</feature>
<keyword evidence="2" id="KW-0645">Protease</keyword>
<keyword evidence="10" id="KW-0812">Transmembrane</keyword>
<evidence type="ECO:0000256" key="3">
    <source>
        <dbReference type="ARBA" id="ARBA00022676"/>
    </source>
</evidence>
<dbReference type="PANTHER" id="PTHR32282:SF34">
    <property type="entry name" value="PENICILLIN-BINDING PROTEIN 1A"/>
    <property type="match status" value="1"/>
</dbReference>